<reference evidence="1" key="1">
    <citation type="submission" date="2017-08" db="EMBL/GenBank/DDBJ databases">
        <title>Microbulbifer marisrubri sp. nov., a halophilic alphaproteobacterium isolated from marine sediment of the Yellow Sea, China.</title>
        <authorList>
            <person name="Zhang G."/>
            <person name="Xiong Q."/>
        </authorList>
    </citation>
    <scope>NUCLEOTIDE SEQUENCE [LARGE SCALE GENOMIC DNA]</scope>
    <source>
        <strain evidence="1">WRN-8</strain>
    </source>
</reference>
<evidence type="ECO:0000313" key="1">
    <source>
        <dbReference type="EMBL" id="PCO06704.1"/>
    </source>
</evidence>
<organism evidence="1 2">
    <name type="scientific">Microbulbifer flavimaris</name>
    <dbReference type="NCBI Taxonomy" id="1781068"/>
    <lineage>
        <taxon>Bacteria</taxon>
        <taxon>Pseudomonadati</taxon>
        <taxon>Pseudomonadota</taxon>
        <taxon>Gammaproteobacteria</taxon>
        <taxon>Cellvibrionales</taxon>
        <taxon>Microbulbiferaceae</taxon>
        <taxon>Microbulbifer</taxon>
    </lineage>
</organism>
<keyword evidence="2" id="KW-1185">Reference proteome</keyword>
<accession>A0ABX4I2R0</accession>
<gene>
    <name evidence="1" type="ORF">AWR36_002875</name>
</gene>
<proteinExistence type="predicted"/>
<evidence type="ECO:0000313" key="2">
    <source>
        <dbReference type="Proteomes" id="UP000218427"/>
    </source>
</evidence>
<name>A0ABX4I2R0_9GAMM</name>
<dbReference type="Proteomes" id="UP000218427">
    <property type="component" value="Unassembled WGS sequence"/>
</dbReference>
<protein>
    <submittedName>
        <fullName evidence="1">Uncharacterized protein</fullName>
    </submittedName>
</protein>
<comment type="caution">
    <text evidence="1">The sequence shown here is derived from an EMBL/GenBank/DDBJ whole genome shotgun (WGS) entry which is preliminary data.</text>
</comment>
<dbReference type="EMBL" id="LRFG02000001">
    <property type="protein sequence ID" value="PCO06704.1"/>
    <property type="molecule type" value="Genomic_DNA"/>
</dbReference>
<sequence length="161" mass="17040">MALGLLFWLPASLAEDGAVAEAGTEATTEVPTEATTEPTSVAGADTLAGRFAEAALVAQVQISGIHRDIDNALSEPGMVAVRGYVYSAVSRRVWKGEVTQLLAFRLGLDACQNKLREGERYIIFASPDTYGRLQLASCEAAVPEVDAASMLAQLDRIAKQG</sequence>